<keyword evidence="5 7" id="KW-0378">Hydrolase</keyword>
<evidence type="ECO:0000313" key="10">
    <source>
        <dbReference type="EMBL" id="MFD1485114.1"/>
    </source>
</evidence>
<dbReference type="PANTHER" id="PTHR30337:SF0">
    <property type="entry name" value="NUCLEASE SBCCD SUBUNIT D"/>
    <property type="match status" value="1"/>
</dbReference>
<dbReference type="Pfam" id="PF00149">
    <property type="entry name" value="Metallophos"/>
    <property type="match status" value="1"/>
</dbReference>
<dbReference type="InterPro" id="IPR004593">
    <property type="entry name" value="SbcD"/>
</dbReference>
<dbReference type="PANTHER" id="PTHR30337">
    <property type="entry name" value="COMPONENT OF ATP-DEPENDENT DSDNA EXONUCLEASE"/>
    <property type="match status" value="1"/>
</dbReference>
<dbReference type="Proteomes" id="UP001597252">
    <property type="component" value="Unassembled WGS sequence"/>
</dbReference>
<dbReference type="InterPro" id="IPR029052">
    <property type="entry name" value="Metallo-depent_PP-like"/>
</dbReference>
<comment type="subunit">
    <text evidence="2 7">Heterodimer of SbcC and SbcD.</text>
</comment>
<organism evidence="10 11">
    <name type="scientific">Lacticaseibacillus baoqingensis</name>
    <dbReference type="NCBI Taxonomy" id="2486013"/>
    <lineage>
        <taxon>Bacteria</taxon>
        <taxon>Bacillati</taxon>
        <taxon>Bacillota</taxon>
        <taxon>Bacilli</taxon>
        <taxon>Lactobacillales</taxon>
        <taxon>Lactobacillaceae</taxon>
        <taxon>Lacticaseibacillus</taxon>
    </lineage>
</organism>
<evidence type="ECO:0000259" key="8">
    <source>
        <dbReference type="Pfam" id="PF00149"/>
    </source>
</evidence>
<dbReference type="GO" id="GO:0004527">
    <property type="term" value="F:exonuclease activity"/>
    <property type="evidence" value="ECO:0007669"/>
    <property type="project" value="UniProtKB-KW"/>
</dbReference>
<evidence type="ECO:0000313" key="11">
    <source>
        <dbReference type="Proteomes" id="UP001597252"/>
    </source>
</evidence>
<feature type="domain" description="Calcineurin-like phosphoesterase" evidence="8">
    <location>
        <begin position="1"/>
        <end position="213"/>
    </location>
</feature>
<feature type="domain" description="Nuclease SbcCD subunit D C-terminal" evidence="9">
    <location>
        <begin position="264"/>
        <end position="346"/>
    </location>
</feature>
<dbReference type="RefSeq" id="WP_125753157.1">
    <property type="nucleotide sequence ID" value="NZ_JBHTON010000020.1"/>
</dbReference>
<evidence type="ECO:0000256" key="3">
    <source>
        <dbReference type="ARBA" id="ARBA00013365"/>
    </source>
</evidence>
<keyword evidence="11" id="KW-1185">Reference proteome</keyword>
<dbReference type="InterPro" id="IPR050535">
    <property type="entry name" value="DNA_Repair-Maintenance_Comp"/>
</dbReference>
<evidence type="ECO:0000256" key="7">
    <source>
        <dbReference type="RuleBase" id="RU363069"/>
    </source>
</evidence>
<keyword evidence="6 7" id="KW-0269">Exonuclease</keyword>
<name>A0ABW4E669_9LACO</name>
<evidence type="ECO:0000256" key="2">
    <source>
        <dbReference type="ARBA" id="ARBA00011322"/>
    </source>
</evidence>
<reference evidence="11" key="1">
    <citation type="journal article" date="2019" name="Int. J. Syst. Evol. Microbiol.">
        <title>The Global Catalogue of Microorganisms (GCM) 10K type strain sequencing project: providing services to taxonomists for standard genome sequencing and annotation.</title>
        <authorList>
            <consortium name="The Broad Institute Genomics Platform"/>
            <consortium name="The Broad Institute Genome Sequencing Center for Infectious Disease"/>
            <person name="Wu L."/>
            <person name="Ma J."/>
        </authorList>
    </citation>
    <scope>NUCLEOTIDE SEQUENCE [LARGE SCALE GENOMIC DNA]</scope>
    <source>
        <strain evidence="11">CCM 8903</strain>
    </source>
</reference>
<gene>
    <name evidence="7" type="primary">sbcD</name>
    <name evidence="10" type="ORF">ACFQ5J_07720</name>
</gene>
<evidence type="ECO:0000256" key="1">
    <source>
        <dbReference type="ARBA" id="ARBA00010555"/>
    </source>
</evidence>
<dbReference type="Pfam" id="PF12320">
    <property type="entry name" value="SbcD_C"/>
    <property type="match status" value="1"/>
</dbReference>
<evidence type="ECO:0000256" key="5">
    <source>
        <dbReference type="ARBA" id="ARBA00022801"/>
    </source>
</evidence>
<dbReference type="Gene3D" id="3.60.21.10">
    <property type="match status" value="1"/>
</dbReference>
<evidence type="ECO:0000256" key="4">
    <source>
        <dbReference type="ARBA" id="ARBA00022722"/>
    </source>
</evidence>
<dbReference type="CDD" id="cd00840">
    <property type="entry name" value="MPP_Mre11_N"/>
    <property type="match status" value="1"/>
</dbReference>
<dbReference type="InterPro" id="IPR041796">
    <property type="entry name" value="Mre11_N"/>
</dbReference>
<comment type="function">
    <text evidence="7">SbcCD cleaves DNA hairpin structures. These structures can inhibit DNA replication and are intermediates in certain DNA recombination reactions. The complex acts as a 3'-&gt;5' double strand exonuclease that can open hairpins. It also has a 5' single-strand endonuclease activity.</text>
</comment>
<keyword evidence="7" id="KW-0255">Endonuclease</keyword>
<dbReference type="NCBIfam" id="TIGR00619">
    <property type="entry name" value="sbcd"/>
    <property type="match status" value="1"/>
</dbReference>
<keyword evidence="7" id="KW-0235">DNA replication</keyword>
<evidence type="ECO:0000256" key="6">
    <source>
        <dbReference type="ARBA" id="ARBA00022839"/>
    </source>
</evidence>
<protein>
    <recommendedName>
        <fullName evidence="3 7">Nuclease SbcCD subunit D</fullName>
    </recommendedName>
</protein>
<accession>A0ABW4E669</accession>
<sequence>MKILHTADWHIGKKLAGFELLADQEAVFEHLVAVAKKEQVDAIIIAGDLYDRAMPSEAATAVVNRMLLRLNRELGYPLLVVSGNHDSAVRLNTGRDWYQSTQLYLNTRLDQAFSPVTLGDTQFFLLPYFEPVMARQYFDDDSLTNIAKAMVPVIAKMQTMFAADKKHVLVGHFFAAGSEHSDSETRVNVGGLDAVAVSDLTPFDYVALGHLHNRHALKAEKIQYSGALLKYSVSEVAQAKGVYILDTQTMTRKFMALAPKYEVQHLTDRFAHLADPDYYQSLDREAYTAITLTDTQVIPNVMASLRAIFPRVISLDRAHGVRLAKTPQVQAAKLGPLPLLADFYQVTTGTALTAQQKTWAKQALAASQQEV</sequence>
<keyword evidence="7" id="KW-0233">DNA recombination</keyword>
<evidence type="ECO:0000259" key="9">
    <source>
        <dbReference type="Pfam" id="PF12320"/>
    </source>
</evidence>
<dbReference type="InterPro" id="IPR026843">
    <property type="entry name" value="SbcD_C"/>
</dbReference>
<comment type="caution">
    <text evidence="10">The sequence shown here is derived from an EMBL/GenBank/DDBJ whole genome shotgun (WGS) entry which is preliminary data.</text>
</comment>
<comment type="similarity">
    <text evidence="1 7">Belongs to the SbcD family.</text>
</comment>
<dbReference type="InterPro" id="IPR004843">
    <property type="entry name" value="Calcineurin-like_PHP"/>
</dbReference>
<dbReference type="EMBL" id="JBHTON010000020">
    <property type="protein sequence ID" value="MFD1485114.1"/>
    <property type="molecule type" value="Genomic_DNA"/>
</dbReference>
<keyword evidence="4 7" id="KW-0540">Nuclease</keyword>
<proteinExistence type="inferred from homology"/>
<dbReference type="SUPFAM" id="SSF56300">
    <property type="entry name" value="Metallo-dependent phosphatases"/>
    <property type="match status" value="1"/>
</dbReference>